<feature type="compositionally biased region" description="Basic and acidic residues" evidence="2">
    <location>
        <begin position="206"/>
        <end position="216"/>
    </location>
</feature>
<dbReference type="EMBL" id="KI911149">
    <property type="protein sequence ID" value="ETS01056.1"/>
    <property type="molecule type" value="Genomic_DNA"/>
</dbReference>
<evidence type="ECO:0000313" key="4">
    <source>
        <dbReference type="Proteomes" id="UP000024376"/>
    </source>
</evidence>
<dbReference type="GO" id="GO:0005684">
    <property type="term" value="C:U2-type spliceosomal complex"/>
    <property type="evidence" value="ECO:0007669"/>
    <property type="project" value="TreeGrafter"/>
</dbReference>
<dbReference type="Pfam" id="PF08315">
    <property type="entry name" value="cwf18"/>
    <property type="match status" value="1"/>
</dbReference>
<sequence>MNSHNSLSAAADERKARLAKLKTLKRKQPVDEVATPEGDRDASPAAAAAAAATAEENDVATRHLSGRNYDPETRGPKLGFDAPPTLGLEKPTLEEQAAEVEAEVREKAAEEARDDKGLDLFKLQPKKPNWDLKRNLEKKLEVLNVRTDNAIAKLVRERVQSAQKAAQKKEDVDNGNLDGDAAGVDGVALVEGLRVREQEEQEEEERERQEEEALGL</sequence>
<evidence type="ECO:0000313" key="3">
    <source>
        <dbReference type="EMBL" id="ETS01056.1"/>
    </source>
</evidence>
<gene>
    <name evidence="3" type="ORF">M419DRAFT_81387</name>
</gene>
<proteinExistence type="predicted"/>
<dbReference type="Proteomes" id="UP000024376">
    <property type="component" value="Unassembled WGS sequence"/>
</dbReference>
<dbReference type="AlphaFoldDB" id="A0A024S969"/>
<evidence type="ECO:0008006" key="5">
    <source>
        <dbReference type="Google" id="ProtNLM"/>
    </source>
</evidence>
<accession>A0A024S969</accession>
<dbReference type="InterPro" id="IPR013169">
    <property type="entry name" value="mRNA_splic_Cwf18-like"/>
</dbReference>
<feature type="compositionally biased region" description="Basic residues" evidence="2">
    <location>
        <begin position="17"/>
        <end position="27"/>
    </location>
</feature>
<feature type="region of interest" description="Disordered" evidence="2">
    <location>
        <begin position="1"/>
        <end position="88"/>
    </location>
</feature>
<name>A0A024S969_HYPJR</name>
<organism evidence="3 4">
    <name type="scientific">Hypocrea jecorina (strain ATCC 56765 / BCRC 32924 / NRRL 11460 / Rut C-30)</name>
    <name type="common">Trichoderma reesei</name>
    <dbReference type="NCBI Taxonomy" id="1344414"/>
    <lineage>
        <taxon>Eukaryota</taxon>
        <taxon>Fungi</taxon>
        <taxon>Dikarya</taxon>
        <taxon>Ascomycota</taxon>
        <taxon>Pezizomycotina</taxon>
        <taxon>Sordariomycetes</taxon>
        <taxon>Hypocreomycetidae</taxon>
        <taxon>Hypocreales</taxon>
        <taxon>Hypocreaceae</taxon>
        <taxon>Trichoderma</taxon>
    </lineage>
</organism>
<feature type="coiled-coil region" evidence="1">
    <location>
        <begin position="90"/>
        <end position="153"/>
    </location>
</feature>
<protein>
    <recommendedName>
        <fullName evidence="5">Cwf18 pre-mRNA splicing factor</fullName>
    </recommendedName>
</protein>
<dbReference type="HOGENOM" id="CLU_091076_0_0_1"/>
<dbReference type="GO" id="GO:0071014">
    <property type="term" value="C:post-mRNA release spliceosomal complex"/>
    <property type="evidence" value="ECO:0007669"/>
    <property type="project" value="TreeGrafter"/>
</dbReference>
<dbReference type="PANTHER" id="PTHR31551">
    <property type="entry name" value="PRE-MRNA-SPLICING FACTOR CWF18"/>
    <property type="match status" value="1"/>
</dbReference>
<feature type="compositionally biased region" description="Low complexity" evidence="2">
    <location>
        <begin position="45"/>
        <end position="54"/>
    </location>
</feature>
<feature type="region of interest" description="Disordered" evidence="2">
    <location>
        <begin position="162"/>
        <end position="216"/>
    </location>
</feature>
<reference evidence="4" key="1">
    <citation type="journal article" date="2013" name="Ind. Biotechnol.">
        <title>Comparative genomics analysis of Trichoderma reesei strains.</title>
        <authorList>
            <person name="Koike H."/>
            <person name="Aerts A."/>
            <person name="LaButti K."/>
            <person name="Grigoriev I.V."/>
            <person name="Baker S.E."/>
        </authorList>
    </citation>
    <scope>NUCLEOTIDE SEQUENCE [LARGE SCALE GENOMIC DNA]</scope>
    <source>
        <strain evidence="4">ATCC 56765 / BCRC 32924 / NRRL 11460 / Rut C-30</strain>
    </source>
</reference>
<evidence type="ECO:0000256" key="2">
    <source>
        <dbReference type="SAM" id="MobiDB-lite"/>
    </source>
</evidence>
<dbReference type="PANTHER" id="PTHR31551:SF1">
    <property type="entry name" value="COILED-COIL DOMAIN-CONTAINING PROTEIN 12"/>
    <property type="match status" value="1"/>
</dbReference>
<dbReference type="OrthoDB" id="10261348at2759"/>
<dbReference type="KEGG" id="trr:M419DRAFT_81387"/>
<keyword evidence="1" id="KW-0175">Coiled coil</keyword>
<evidence type="ECO:0000256" key="1">
    <source>
        <dbReference type="SAM" id="Coils"/>
    </source>
</evidence>